<organism evidence="2 3">
    <name type="scientific">Prevotella nigrescens</name>
    <dbReference type="NCBI Taxonomy" id="28133"/>
    <lineage>
        <taxon>Bacteria</taxon>
        <taxon>Pseudomonadati</taxon>
        <taxon>Bacteroidota</taxon>
        <taxon>Bacteroidia</taxon>
        <taxon>Bacteroidales</taxon>
        <taxon>Prevotellaceae</taxon>
        <taxon>Prevotella</taxon>
    </lineage>
</organism>
<dbReference type="AlphaFoldDB" id="A0A9D5WZD1"/>
<dbReference type="InterPro" id="IPR021823">
    <property type="entry name" value="DUF3408"/>
</dbReference>
<proteinExistence type="predicted"/>
<reference evidence="2" key="1">
    <citation type="submission" date="2020-04" db="EMBL/GenBank/DDBJ databases">
        <title>Deep metagenomics examines the oral microbiome during advanced dental caries in children, revealing novel taxa and co-occurrences with host molecules.</title>
        <authorList>
            <person name="Baker J.L."/>
            <person name="Morton J.T."/>
            <person name="Dinis M."/>
            <person name="Alvarez R."/>
            <person name="Tran N.C."/>
            <person name="Knight R."/>
            <person name="Edlund A."/>
        </authorList>
    </citation>
    <scope>NUCLEOTIDE SEQUENCE</scope>
    <source>
        <strain evidence="2">JCVI_32_bin.50</strain>
    </source>
</reference>
<dbReference type="Pfam" id="PF11888">
    <property type="entry name" value="DUF3408"/>
    <property type="match status" value="1"/>
</dbReference>
<comment type="caution">
    <text evidence="2">The sequence shown here is derived from an EMBL/GenBank/DDBJ whole genome shotgun (WGS) entry which is preliminary data.</text>
</comment>
<protein>
    <submittedName>
        <fullName evidence="2">DUF3408 domain-containing protein</fullName>
    </submittedName>
</protein>
<name>A0A9D5WZD1_9BACT</name>
<feature type="region of interest" description="Disordered" evidence="1">
    <location>
        <begin position="1"/>
        <end position="42"/>
    </location>
</feature>
<accession>A0A9D5WZD1</accession>
<evidence type="ECO:0000256" key="1">
    <source>
        <dbReference type="SAM" id="MobiDB-lite"/>
    </source>
</evidence>
<feature type="region of interest" description="Disordered" evidence="1">
    <location>
        <begin position="62"/>
        <end position="87"/>
    </location>
</feature>
<dbReference type="EMBL" id="JABZTM010000114">
    <property type="protein sequence ID" value="MBF1447549.1"/>
    <property type="molecule type" value="Genomic_DNA"/>
</dbReference>
<feature type="compositionally biased region" description="Basic and acidic residues" evidence="1">
    <location>
        <begin position="1"/>
        <end position="23"/>
    </location>
</feature>
<gene>
    <name evidence="2" type="ORF">HXN55_09245</name>
</gene>
<dbReference type="RefSeq" id="WP_278490975.1">
    <property type="nucleotide sequence ID" value="NZ_JABZTM010000114.1"/>
</dbReference>
<evidence type="ECO:0000313" key="3">
    <source>
        <dbReference type="Proteomes" id="UP000787419"/>
    </source>
</evidence>
<evidence type="ECO:0000313" key="2">
    <source>
        <dbReference type="EMBL" id="MBF1447549.1"/>
    </source>
</evidence>
<dbReference type="Proteomes" id="UP000787419">
    <property type="component" value="Unassembled WGS sequence"/>
</dbReference>
<sequence>MAKIQEQRQKLEAKLKEMAEDGVMKTPPKETVSFDPPDEEYEEEVKTEVSTNQKEKQHLVKELMSTSDDKQDKTLCKSYERGNERSAETPRISLEDYRTRYLQSIRLRERTNFTMSADTLQVLRNILQDLGERISMACYIDNILREHLKEHKELLNNATAKHRRKVAIDF</sequence>